<comment type="similarity">
    <text evidence="3 10">Belongs to the universal ribosomal protein uL15 family.</text>
</comment>
<dbReference type="InterPro" id="IPR001196">
    <property type="entry name" value="Ribosomal_uL15_CS"/>
</dbReference>
<evidence type="ECO:0000313" key="13">
    <source>
        <dbReference type="EMBL" id="ELP87530.1"/>
    </source>
</evidence>
<name>A0A0A1U0U8_ENTIV</name>
<organism evidence="13 14">
    <name type="scientific">Entamoeba invadens IP1</name>
    <dbReference type="NCBI Taxonomy" id="370355"/>
    <lineage>
        <taxon>Eukaryota</taxon>
        <taxon>Amoebozoa</taxon>
        <taxon>Evosea</taxon>
        <taxon>Archamoebae</taxon>
        <taxon>Mastigamoebida</taxon>
        <taxon>Entamoebidae</taxon>
        <taxon>Entamoeba</taxon>
    </lineage>
</organism>
<feature type="domain" description="Large ribosomal subunit protein uL15/eL18" evidence="11">
    <location>
        <begin position="73"/>
        <end position="146"/>
    </location>
</feature>
<dbReference type="Pfam" id="PF00828">
    <property type="entry name" value="Ribosomal_L27A"/>
    <property type="match status" value="1"/>
</dbReference>
<dbReference type="Proteomes" id="UP000014680">
    <property type="component" value="Unassembled WGS sequence"/>
</dbReference>
<keyword evidence="6" id="KW-0256">Endoplasmic reticulum</keyword>
<dbReference type="OMA" id="HYARNKY"/>
<evidence type="ECO:0000313" key="12">
    <source>
        <dbReference type="EMBL" id="ELP83385.1"/>
    </source>
</evidence>
<dbReference type="GO" id="GO:0006412">
    <property type="term" value="P:translation"/>
    <property type="evidence" value="ECO:0007669"/>
    <property type="project" value="InterPro"/>
</dbReference>
<accession>A0A0A1U0U8</accession>
<dbReference type="GeneID" id="14882366"/>
<dbReference type="GeneID" id="14886462"/>
<dbReference type="AlphaFoldDB" id="A0A0A1U0U8"/>
<evidence type="ECO:0000256" key="8">
    <source>
        <dbReference type="ARBA" id="ARBA00023274"/>
    </source>
</evidence>
<dbReference type="EMBL" id="KB206860">
    <property type="protein sequence ID" value="ELP87530.1"/>
    <property type="molecule type" value="Genomic_DNA"/>
</dbReference>
<dbReference type="RefSeq" id="XP_004254301.1">
    <property type="nucleotide sequence ID" value="XM_004254253.1"/>
</dbReference>
<evidence type="ECO:0000259" key="11">
    <source>
        <dbReference type="Pfam" id="PF00828"/>
    </source>
</evidence>
<evidence type="ECO:0000256" key="9">
    <source>
        <dbReference type="ARBA" id="ARBA00034092"/>
    </source>
</evidence>
<dbReference type="OrthoDB" id="61900at2759"/>
<reference evidence="13 14" key="1">
    <citation type="submission" date="2012-10" db="EMBL/GenBank/DDBJ databases">
        <authorList>
            <person name="Zafar N."/>
            <person name="Inman J."/>
            <person name="Hall N."/>
            <person name="Lorenzi H."/>
            <person name="Caler E."/>
        </authorList>
    </citation>
    <scope>NUCLEOTIDE SEQUENCE [LARGE SCALE GENOMIC DNA]</scope>
    <source>
        <strain evidence="13 14">IP1</strain>
    </source>
</reference>
<comment type="function">
    <text evidence="9">Component of the large ribosomal subunit. The ribosome is a large ribonucleoprotein complex responsible for the synthesis of proteins in the cell.</text>
</comment>
<gene>
    <name evidence="13" type="ORF">EIN_098570</name>
    <name evidence="12" type="ORF">EIN_373300</name>
</gene>
<evidence type="ECO:0000256" key="10">
    <source>
        <dbReference type="RuleBase" id="RU003888"/>
    </source>
</evidence>
<comment type="subcellular location">
    <subcellularLocation>
        <location evidence="2">Cytoplasm</location>
        <location evidence="2">Cytosol</location>
    </subcellularLocation>
    <subcellularLocation>
        <location evidence="1">Endoplasmic reticulum</location>
    </subcellularLocation>
</comment>
<evidence type="ECO:0000256" key="4">
    <source>
        <dbReference type="ARBA" id="ARBA00011133"/>
    </source>
</evidence>
<evidence type="ECO:0000256" key="3">
    <source>
        <dbReference type="ARBA" id="ARBA00007320"/>
    </source>
</evidence>
<comment type="subunit">
    <text evidence="4">Component of the large ribosomal subunit.</text>
</comment>
<dbReference type="InterPro" id="IPR030878">
    <property type="entry name" value="Ribosomal_uL15"/>
</dbReference>
<evidence type="ECO:0000256" key="1">
    <source>
        <dbReference type="ARBA" id="ARBA00004240"/>
    </source>
</evidence>
<keyword evidence="7 10" id="KW-0689">Ribosomal protein</keyword>
<evidence type="ECO:0000256" key="5">
    <source>
        <dbReference type="ARBA" id="ARBA00022490"/>
    </source>
</evidence>
<dbReference type="EMBL" id="KB207268">
    <property type="protein sequence ID" value="ELP83385.1"/>
    <property type="molecule type" value="Genomic_DNA"/>
</dbReference>
<dbReference type="GO" id="GO:0003735">
    <property type="term" value="F:structural constituent of ribosome"/>
    <property type="evidence" value="ECO:0007669"/>
    <property type="project" value="InterPro"/>
</dbReference>
<evidence type="ECO:0000256" key="2">
    <source>
        <dbReference type="ARBA" id="ARBA00004514"/>
    </source>
</evidence>
<dbReference type="PROSITE" id="PS00475">
    <property type="entry name" value="RIBOSOMAL_L15"/>
    <property type="match status" value="1"/>
</dbReference>
<keyword evidence="14" id="KW-1185">Reference proteome</keyword>
<dbReference type="SUPFAM" id="SSF52080">
    <property type="entry name" value="Ribosomal proteins L15p and L18e"/>
    <property type="match status" value="1"/>
</dbReference>
<dbReference type="PANTHER" id="PTHR11721">
    <property type="entry name" value="60S RIBOSOMAL PROTEIN L27A"/>
    <property type="match status" value="1"/>
</dbReference>
<keyword evidence="5" id="KW-0963">Cytoplasm</keyword>
<dbReference type="InterPro" id="IPR021131">
    <property type="entry name" value="Ribosomal_uL15/eL18"/>
</dbReference>
<dbReference type="GO" id="GO:0022625">
    <property type="term" value="C:cytosolic large ribosomal subunit"/>
    <property type="evidence" value="ECO:0007669"/>
    <property type="project" value="TreeGrafter"/>
</dbReference>
<sequence>MATRFRQTRRRRGHVCMGYGRIGKHRKERGGRGNAGGLNHRRTWFTSFHPDFFGKKGMRVFHAKPNLKYCPSINVEGLWALVGAKVQEQYKNAKLGEQVPVIDCVKHGYFKVLGKGFLPKQPVIVRARFFSKTAQKKIQDVGGACELTA</sequence>
<dbReference type="RefSeq" id="XP_004182731.1">
    <property type="nucleotide sequence ID" value="XM_004182683.1"/>
</dbReference>
<dbReference type="VEuPathDB" id="AmoebaDB:EIN_373300"/>
<dbReference type="PANTHER" id="PTHR11721:SF3">
    <property type="entry name" value="LARGE RIBOSOMAL SUBUNIT PROTEIN UL15"/>
    <property type="match status" value="1"/>
</dbReference>
<evidence type="ECO:0000313" key="14">
    <source>
        <dbReference type="Proteomes" id="UP000014680"/>
    </source>
</evidence>
<dbReference type="FunFam" id="3.100.10.10:FF:000002">
    <property type="entry name" value="60S ribosomal protein L27a"/>
    <property type="match status" value="1"/>
</dbReference>
<dbReference type="KEGG" id="eiv:EIN_098570"/>
<dbReference type="VEuPathDB" id="AmoebaDB:EIN_098570"/>
<dbReference type="InterPro" id="IPR036227">
    <property type="entry name" value="Ribosomal_uL15/eL18_sf"/>
</dbReference>
<evidence type="ECO:0000256" key="7">
    <source>
        <dbReference type="ARBA" id="ARBA00022980"/>
    </source>
</evidence>
<dbReference type="GO" id="GO:0005783">
    <property type="term" value="C:endoplasmic reticulum"/>
    <property type="evidence" value="ECO:0007669"/>
    <property type="project" value="UniProtKB-SubCell"/>
</dbReference>
<protein>
    <submittedName>
        <fullName evidence="13">60S ribosomal protein L27A-3, putative</fullName>
    </submittedName>
</protein>
<dbReference type="Gene3D" id="3.100.10.10">
    <property type="match status" value="1"/>
</dbReference>
<evidence type="ECO:0000256" key="6">
    <source>
        <dbReference type="ARBA" id="ARBA00022824"/>
    </source>
</evidence>
<proteinExistence type="inferred from homology"/>
<keyword evidence="8 10" id="KW-0687">Ribonucleoprotein</keyword>
<dbReference type="KEGG" id="eiv:EIN_373300"/>
<dbReference type="HAMAP" id="MF_01341">
    <property type="entry name" value="Ribosomal_uL15"/>
    <property type="match status" value="1"/>
</dbReference>